<dbReference type="GO" id="GO:0004983">
    <property type="term" value="F:neuropeptide Y receptor activity"/>
    <property type="evidence" value="ECO:0007669"/>
    <property type="project" value="InterPro"/>
</dbReference>
<evidence type="ECO:0000256" key="11">
    <source>
        <dbReference type="SAM" id="Phobius"/>
    </source>
</evidence>
<dbReference type="GO" id="GO:0005886">
    <property type="term" value="C:plasma membrane"/>
    <property type="evidence" value="ECO:0007669"/>
    <property type="project" value="UniProtKB-SubCell"/>
</dbReference>
<organism evidence="13 14">
    <name type="scientific">Tigriopus californicus</name>
    <name type="common">Marine copepod</name>
    <dbReference type="NCBI Taxonomy" id="6832"/>
    <lineage>
        <taxon>Eukaryota</taxon>
        <taxon>Metazoa</taxon>
        <taxon>Ecdysozoa</taxon>
        <taxon>Arthropoda</taxon>
        <taxon>Crustacea</taxon>
        <taxon>Multicrustacea</taxon>
        <taxon>Hexanauplia</taxon>
        <taxon>Copepoda</taxon>
        <taxon>Harpacticoida</taxon>
        <taxon>Harpacticidae</taxon>
        <taxon>Tigriopus</taxon>
    </lineage>
</organism>
<dbReference type="InterPro" id="IPR017452">
    <property type="entry name" value="GPCR_Rhodpsn_7TM"/>
</dbReference>
<feature type="transmembrane region" description="Helical" evidence="11">
    <location>
        <begin position="126"/>
        <end position="148"/>
    </location>
</feature>
<dbReference type="Proteomes" id="UP000318571">
    <property type="component" value="Chromosome 8"/>
</dbReference>
<keyword evidence="6 10" id="KW-0297">G-protein coupled receptor</keyword>
<evidence type="ECO:0000256" key="3">
    <source>
        <dbReference type="ARBA" id="ARBA00022475"/>
    </source>
</evidence>
<name>A0A553N720_TIGCA</name>
<dbReference type="GO" id="GO:0004995">
    <property type="term" value="F:tachykinin receptor activity"/>
    <property type="evidence" value="ECO:0007669"/>
    <property type="project" value="InterPro"/>
</dbReference>
<dbReference type="PANTHER" id="PTHR46925">
    <property type="entry name" value="G-PROTEIN COUPLED RECEPTOR TKR-1-RELATED"/>
    <property type="match status" value="1"/>
</dbReference>
<feature type="transmembrane region" description="Helical" evidence="11">
    <location>
        <begin position="154"/>
        <end position="184"/>
    </location>
</feature>
<evidence type="ECO:0000256" key="6">
    <source>
        <dbReference type="ARBA" id="ARBA00023040"/>
    </source>
</evidence>
<keyword evidence="9 10" id="KW-0807">Transducer</keyword>
<dbReference type="PRINTS" id="PR00237">
    <property type="entry name" value="GPCRRHODOPSN"/>
</dbReference>
<reference evidence="13 14" key="1">
    <citation type="journal article" date="2018" name="Nat. Ecol. Evol.">
        <title>Genomic signatures of mitonuclear coevolution across populations of Tigriopus californicus.</title>
        <authorList>
            <person name="Barreto F.S."/>
            <person name="Watson E.T."/>
            <person name="Lima T.G."/>
            <person name="Willett C.S."/>
            <person name="Edmands S."/>
            <person name="Li W."/>
            <person name="Burton R.S."/>
        </authorList>
    </citation>
    <scope>NUCLEOTIDE SEQUENCE [LARGE SCALE GENOMIC DNA]</scope>
    <source>
        <strain evidence="13 14">San Diego</strain>
    </source>
</reference>
<accession>A0A553N720</accession>
<feature type="transmembrane region" description="Helical" evidence="11">
    <location>
        <begin position="205"/>
        <end position="224"/>
    </location>
</feature>
<dbReference type="InterPro" id="IPR000611">
    <property type="entry name" value="NPY_rcpt"/>
</dbReference>
<gene>
    <name evidence="13" type="ORF">TCAL_03201</name>
</gene>
<keyword evidence="14" id="KW-1185">Reference proteome</keyword>
<evidence type="ECO:0000256" key="2">
    <source>
        <dbReference type="ARBA" id="ARBA00010663"/>
    </source>
</evidence>
<keyword evidence="7 11" id="KW-0472">Membrane</keyword>
<comment type="similarity">
    <text evidence="2 10">Belongs to the G-protein coupled receptor 1 family.</text>
</comment>
<dbReference type="AlphaFoldDB" id="A0A553N720"/>
<comment type="subcellular location">
    <subcellularLocation>
        <location evidence="1">Cell membrane</location>
        <topology evidence="1">Multi-pass membrane protein</topology>
    </subcellularLocation>
</comment>
<dbReference type="PROSITE" id="PS50262">
    <property type="entry name" value="G_PROTEIN_RECEP_F1_2"/>
    <property type="match status" value="1"/>
</dbReference>
<evidence type="ECO:0000259" key="12">
    <source>
        <dbReference type="PROSITE" id="PS50262"/>
    </source>
</evidence>
<dbReference type="PROSITE" id="PS00237">
    <property type="entry name" value="G_PROTEIN_RECEP_F1_1"/>
    <property type="match status" value="1"/>
</dbReference>
<feature type="transmembrane region" description="Helical" evidence="11">
    <location>
        <begin position="329"/>
        <end position="347"/>
    </location>
</feature>
<feature type="transmembrane region" description="Helical" evidence="11">
    <location>
        <begin position="285"/>
        <end position="309"/>
    </location>
</feature>
<evidence type="ECO:0000256" key="9">
    <source>
        <dbReference type="ARBA" id="ARBA00023224"/>
    </source>
</evidence>
<evidence type="ECO:0000256" key="5">
    <source>
        <dbReference type="ARBA" id="ARBA00022989"/>
    </source>
</evidence>
<dbReference type="InterPro" id="IPR000276">
    <property type="entry name" value="GPCR_Rhodpsn"/>
</dbReference>
<keyword evidence="5 11" id="KW-1133">Transmembrane helix</keyword>
<dbReference type="STRING" id="6832.A0A553N720"/>
<dbReference type="SMART" id="SM01381">
    <property type="entry name" value="7TM_GPCR_Srsx"/>
    <property type="match status" value="1"/>
</dbReference>
<feature type="transmembrane region" description="Helical" evidence="11">
    <location>
        <begin position="90"/>
        <end position="114"/>
    </location>
</feature>
<sequence>MIQSDPSANCVSILANGSWEQVGFNENCTNLLRPHIPSMAAILEHIASPNFSRDDELPMSFQEPSIDPLDSTESSSEESPFQMTQVADTIWTFVFSTMIVSAIFGNLVVFWIVLAHRRMQNVTNYFLVNLSLADLMMSCLNTIFNFIFMKNRTWIFGSVYCTINNFIAYLSVAVSVFTLMAISIDRYIAIVRPLKPRMSKTCARIFLLAIWVTSSILSLPSLLYSTTWTFAYNILYFVLTYCVPIIAMGVCYGRIGTVLWGKGIIRENASSDMAQERKLLSKRKVVKMFIVVVIIFAVCWLPYHIYFIYTYHHKEIVAQPFIQHVYLGFYWLAMANAMFNPLIYYWMNARFRGYFLALISSIRLIICQPSRLFKRSDSKSSLTIGVVPVNRGVVKMELAQIAVKSHQKRSQQNMDKALPGERAQCQIQTVKRSPGRSPSPFLVVSSTNEFQAPVNVQRSLRSQSPRLGCHLEIVGSATSDSNLYRKRSTDSTRVKIMVKSQPGSPQDFDDSMFRVAIPFRNNPVLRYP</sequence>
<evidence type="ECO:0000313" key="14">
    <source>
        <dbReference type="Proteomes" id="UP000318571"/>
    </source>
</evidence>
<evidence type="ECO:0000256" key="1">
    <source>
        <dbReference type="ARBA" id="ARBA00004651"/>
    </source>
</evidence>
<evidence type="ECO:0000313" key="13">
    <source>
        <dbReference type="EMBL" id="TRY61235.1"/>
    </source>
</evidence>
<dbReference type="CDD" id="cd15390">
    <property type="entry name" value="7tmA_TACR"/>
    <property type="match status" value="1"/>
</dbReference>
<keyword evidence="3" id="KW-1003">Cell membrane</keyword>
<keyword evidence="8 10" id="KW-0675">Receptor</keyword>
<evidence type="ECO:0000256" key="8">
    <source>
        <dbReference type="ARBA" id="ARBA00023170"/>
    </source>
</evidence>
<evidence type="ECO:0000256" key="7">
    <source>
        <dbReference type="ARBA" id="ARBA00023136"/>
    </source>
</evidence>
<comment type="caution">
    <text evidence="13">The sequence shown here is derived from an EMBL/GenBank/DDBJ whole genome shotgun (WGS) entry which is preliminary data.</text>
</comment>
<feature type="transmembrane region" description="Helical" evidence="11">
    <location>
        <begin position="230"/>
        <end position="252"/>
    </location>
</feature>
<dbReference type="OMA" id="DPSANCV"/>
<dbReference type="PANTHER" id="PTHR46925:SF2">
    <property type="entry name" value="G-PROTEIN COUPLED RECEPTOR TKR-1-RELATED"/>
    <property type="match status" value="1"/>
</dbReference>
<evidence type="ECO:0000256" key="10">
    <source>
        <dbReference type="RuleBase" id="RU000688"/>
    </source>
</evidence>
<proteinExistence type="inferred from homology"/>
<dbReference type="PRINTS" id="PR01012">
    <property type="entry name" value="NRPEPTIDEYR"/>
</dbReference>
<dbReference type="EMBL" id="VCGU01000459">
    <property type="protein sequence ID" value="TRY61235.1"/>
    <property type="molecule type" value="Genomic_DNA"/>
</dbReference>
<protein>
    <recommendedName>
        <fullName evidence="12">G-protein coupled receptors family 1 profile domain-containing protein</fullName>
    </recommendedName>
</protein>
<dbReference type="SUPFAM" id="SSF81321">
    <property type="entry name" value="Family A G protein-coupled receptor-like"/>
    <property type="match status" value="1"/>
</dbReference>
<keyword evidence="4 10" id="KW-0812">Transmembrane</keyword>
<dbReference type="InterPro" id="IPR001681">
    <property type="entry name" value="Neurokn_rcpt"/>
</dbReference>
<evidence type="ECO:0000256" key="4">
    <source>
        <dbReference type="ARBA" id="ARBA00022692"/>
    </source>
</evidence>
<dbReference type="Gene3D" id="1.20.1070.10">
    <property type="entry name" value="Rhodopsin 7-helix transmembrane proteins"/>
    <property type="match status" value="1"/>
</dbReference>
<dbReference type="Pfam" id="PF00001">
    <property type="entry name" value="7tm_1"/>
    <property type="match status" value="1"/>
</dbReference>
<feature type="domain" description="G-protein coupled receptors family 1 profile" evidence="12">
    <location>
        <begin position="105"/>
        <end position="344"/>
    </location>
</feature>